<dbReference type="GeneID" id="10328685"/>
<reference evidence="2 3" key="1">
    <citation type="journal article" date="2010" name="Environ. Microbiol.">
        <title>Genomic analysis of oceanic cyanobacterial myoviruses compared with T4-like myoviruses from diverse hosts and environments.</title>
        <authorList>
            <person name="Sullivan M.B."/>
            <person name="Huang K.H."/>
            <person name="Ignacio-Espinoza J.C."/>
            <person name="Berlin A.M."/>
            <person name="Kelly L."/>
            <person name="Weigele P.R."/>
            <person name="DeFrancesco A.S."/>
            <person name="Kern S.E."/>
            <person name="Thompson L.R."/>
            <person name="Young S."/>
            <person name="Yandava C."/>
            <person name="Fu R."/>
            <person name="Krastins B."/>
            <person name="Chase M."/>
            <person name="Sarracino D."/>
            <person name="Osburne M.S."/>
            <person name="Henn M.R."/>
            <person name="Chisholm S.W."/>
        </authorList>
    </citation>
    <scope>NUCLEOTIDE SEQUENCE [LARGE SCALE GENOMIC DNA]</scope>
    <source>
        <strain evidence="2">8109-3</strain>
    </source>
</reference>
<evidence type="ECO:0000259" key="1">
    <source>
        <dbReference type="Pfam" id="PF21722"/>
    </source>
</evidence>
<gene>
    <name evidence="2" type="ORF">SSSM7_116</name>
</gene>
<dbReference type="Proteomes" id="UP000006527">
    <property type="component" value="Segment"/>
</dbReference>
<dbReference type="InterPro" id="IPR049304">
    <property type="entry name" value="Gly_rich_dom"/>
</dbReference>
<name>E3SL34_9CAUD</name>
<feature type="domain" description="Glycine-rich" evidence="1">
    <location>
        <begin position="52"/>
        <end position="261"/>
    </location>
</feature>
<keyword evidence="3" id="KW-1185">Reference proteome</keyword>
<proteinExistence type="predicted"/>
<dbReference type="Pfam" id="PF21722">
    <property type="entry name" value="Gly_rich_2"/>
    <property type="match status" value="1"/>
</dbReference>
<evidence type="ECO:0000313" key="3">
    <source>
        <dbReference type="Proteomes" id="UP000006527"/>
    </source>
</evidence>
<dbReference type="OrthoDB" id="39508at10239"/>
<dbReference type="EMBL" id="GU071098">
    <property type="protein sequence ID" value="ADO98182.1"/>
    <property type="molecule type" value="Genomic_DNA"/>
</dbReference>
<organism evidence="2 3">
    <name type="scientific">Synechococcus phage S-SSM7</name>
    <dbReference type="NCBI Taxonomy" id="445686"/>
    <lineage>
        <taxon>Viruses</taxon>
        <taxon>Duplodnaviria</taxon>
        <taxon>Heunggongvirae</taxon>
        <taxon>Uroviricota</taxon>
        <taxon>Caudoviricetes</taxon>
        <taxon>Pantevenvirales</taxon>
        <taxon>Kyanoviridae</taxon>
        <taxon>Lipsvirus</taxon>
        <taxon>Lipsvirus ssm7</taxon>
    </lineage>
</organism>
<dbReference type="RefSeq" id="YP_004324169.1">
    <property type="nucleotide sequence ID" value="NC_015287.1"/>
</dbReference>
<evidence type="ECO:0000313" key="2">
    <source>
        <dbReference type="EMBL" id="ADO98182.1"/>
    </source>
</evidence>
<accession>E3SL34</accession>
<dbReference type="KEGG" id="vg:10328685"/>
<sequence>MASYSSYKKVSNDRIIDASITSSKVQAGSFSNWCVKWVYGHPCYCTPGCCCNWTVPTGVTRITWEIWGAGGNGHGACSCNRCQNWHGAGGGYYNTRTISTTAGCQYTVCAAGVYRCCSRECTGCCGCNSYVNGYNLSNFCALGGVRGCATGDWSSNCYSQFHTCCMQPGAHGGEFGMGNHGGNSYRPDGFNCHCFYNEGLPTGAPFIGTLGVSYGQRQCWMRCGCWTVPYGHGGQGANSNYCGRCCGQGGQGGSGLVKITYV</sequence>
<protein>
    <recommendedName>
        <fullName evidence="1">Glycine-rich domain-containing protein</fullName>
    </recommendedName>
</protein>